<dbReference type="InterPro" id="IPR036388">
    <property type="entry name" value="WH-like_DNA-bd_sf"/>
</dbReference>
<reference evidence="5 6" key="1">
    <citation type="submission" date="2012-07" db="EMBL/GenBank/DDBJ databases">
        <title>Draft genome sequence of Desulfovibrio magneticus str. Maddingley MBC34 obtained from a metagenomic sequence of a methanogenic enrichment isolated from coal-seam formation water in Victoria, Australia.</title>
        <authorList>
            <person name="Greenfield P."/>
            <person name="Hendry P."/>
            <person name="Li D."/>
            <person name="Rosewarne C.P."/>
            <person name="Tran-Dinh N."/>
            <person name="Elbourne L.D.H."/>
            <person name="Paulsen I.T."/>
            <person name="Midgley D.J."/>
        </authorList>
    </citation>
    <scope>NUCLEOTIDE SEQUENCE [LARGE SCALE GENOMIC DNA]</scope>
    <source>
        <strain evidence="6">Maddingley MBC34</strain>
    </source>
</reference>
<dbReference type="InterPro" id="IPR036693">
    <property type="entry name" value="TF_LuxR_autoind-bd_dom_sf"/>
</dbReference>
<dbReference type="PROSITE" id="PS50043">
    <property type="entry name" value="HTH_LUXR_2"/>
    <property type="match status" value="1"/>
</dbReference>
<proteinExistence type="predicted"/>
<name>K6GHT8_9BACT</name>
<dbReference type="SUPFAM" id="SSF46894">
    <property type="entry name" value="C-terminal effector domain of the bipartite response regulators"/>
    <property type="match status" value="1"/>
</dbReference>
<dbReference type="Gene3D" id="1.10.10.10">
    <property type="entry name" value="Winged helix-like DNA-binding domain superfamily/Winged helix DNA-binding domain"/>
    <property type="match status" value="1"/>
</dbReference>
<dbReference type="InterPro" id="IPR016032">
    <property type="entry name" value="Sig_transdc_resp-reg_C-effctor"/>
</dbReference>
<dbReference type="PANTHER" id="PTHR44688:SF25">
    <property type="entry name" value="HTH LUXR-TYPE DOMAIN-CONTAINING PROTEIN"/>
    <property type="match status" value="1"/>
</dbReference>
<evidence type="ECO:0000256" key="1">
    <source>
        <dbReference type="ARBA" id="ARBA00023015"/>
    </source>
</evidence>
<organism evidence="5 6">
    <name type="scientific">Solidesulfovibrio magneticus str. Maddingley MBC34</name>
    <dbReference type="NCBI Taxonomy" id="1206767"/>
    <lineage>
        <taxon>Bacteria</taxon>
        <taxon>Pseudomonadati</taxon>
        <taxon>Thermodesulfobacteriota</taxon>
        <taxon>Desulfovibrionia</taxon>
        <taxon>Desulfovibrionales</taxon>
        <taxon>Desulfovibrionaceae</taxon>
        <taxon>Solidesulfovibrio</taxon>
    </lineage>
</organism>
<comment type="caution">
    <text evidence="5">The sequence shown here is derived from an EMBL/GenBank/DDBJ whole genome shotgun (WGS) entry which is preliminary data.</text>
</comment>
<evidence type="ECO:0000259" key="4">
    <source>
        <dbReference type="PROSITE" id="PS50043"/>
    </source>
</evidence>
<protein>
    <submittedName>
        <fullName evidence="5">DNA-binding protein</fullName>
    </submittedName>
</protein>
<dbReference type="EMBL" id="ALAO01000056">
    <property type="protein sequence ID" value="EKO40659.1"/>
    <property type="molecule type" value="Genomic_DNA"/>
</dbReference>
<dbReference type="GO" id="GO:0003677">
    <property type="term" value="F:DNA binding"/>
    <property type="evidence" value="ECO:0007669"/>
    <property type="project" value="UniProtKB-KW"/>
</dbReference>
<keyword evidence="2 5" id="KW-0238">DNA-binding</keyword>
<evidence type="ECO:0000256" key="3">
    <source>
        <dbReference type="ARBA" id="ARBA00023163"/>
    </source>
</evidence>
<dbReference type="PANTHER" id="PTHR44688">
    <property type="entry name" value="DNA-BINDING TRANSCRIPTIONAL ACTIVATOR DEVR_DOSR"/>
    <property type="match status" value="1"/>
</dbReference>
<evidence type="ECO:0000256" key="2">
    <source>
        <dbReference type="ARBA" id="ARBA00023125"/>
    </source>
</evidence>
<dbReference type="Pfam" id="PF00196">
    <property type="entry name" value="GerE"/>
    <property type="match status" value="1"/>
</dbReference>
<dbReference type="Gene3D" id="3.30.450.80">
    <property type="entry name" value="Transcription factor LuxR-like, autoinducer-binding domain"/>
    <property type="match status" value="1"/>
</dbReference>
<dbReference type="SUPFAM" id="SSF75516">
    <property type="entry name" value="Pheromone-binding domain of LuxR-like quorum-sensing transcription factors"/>
    <property type="match status" value="1"/>
</dbReference>
<dbReference type="CDD" id="cd06170">
    <property type="entry name" value="LuxR_C_like"/>
    <property type="match status" value="1"/>
</dbReference>
<dbReference type="GO" id="GO:0006355">
    <property type="term" value="P:regulation of DNA-templated transcription"/>
    <property type="evidence" value="ECO:0007669"/>
    <property type="project" value="InterPro"/>
</dbReference>
<dbReference type="Pfam" id="PF03472">
    <property type="entry name" value="Autoind_bind"/>
    <property type="match status" value="1"/>
</dbReference>
<dbReference type="Proteomes" id="UP000006272">
    <property type="component" value="Unassembled WGS sequence"/>
</dbReference>
<dbReference type="PATRIC" id="fig|1206767.3.peg.579"/>
<keyword evidence="3" id="KW-0804">Transcription</keyword>
<dbReference type="AlphaFoldDB" id="K6GHT8"/>
<dbReference type="PROSITE" id="PS00622">
    <property type="entry name" value="HTH_LUXR_1"/>
    <property type="match status" value="1"/>
</dbReference>
<dbReference type="SMART" id="SM00421">
    <property type="entry name" value="HTH_LUXR"/>
    <property type="match status" value="1"/>
</dbReference>
<evidence type="ECO:0000313" key="6">
    <source>
        <dbReference type="Proteomes" id="UP000006272"/>
    </source>
</evidence>
<sequence>MSQNDGPNTLPRLSKLDALTLLEITVKCLDCSTEADYKQIFTLLNTILPFDQSTSGLAKLDPDGAVLSYELANINYPVEWLQTYKAKNFSAIDVIVKSNFTAFTPQYWDHTYKRRKPAREFITLASDFHLIHGYTFGARPFGFCKQASLFSFSGNFKRYDPNIIAIMQTIVPHLHLASSRIIEARLIQHNRKLLSGREREVLSWLKQGKSSWDISAILRISVCTVNYHIYNIIKKLDVQNRPQAVAVATHLGILDPD</sequence>
<keyword evidence="1" id="KW-0805">Transcription regulation</keyword>
<accession>K6GHT8</accession>
<feature type="domain" description="HTH luxR-type" evidence="4">
    <location>
        <begin position="187"/>
        <end position="252"/>
    </location>
</feature>
<dbReference type="InterPro" id="IPR000792">
    <property type="entry name" value="Tscrpt_reg_LuxR_C"/>
</dbReference>
<dbReference type="InterPro" id="IPR005143">
    <property type="entry name" value="TF_LuxR_autoind-bd_dom"/>
</dbReference>
<dbReference type="PRINTS" id="PR00038">
    <property type="entry name" value="HTHLUXR"/>
</dbReference>
<evidence type="ECO:0000313" key="5">
    <source>
        <dbReference type="EMBL" id="EKO40659.1"/>
    </source>
</evidence>
<gene>
    <name evidence="5" type="ORF">B193_0609</name>
</gene>